<dbReference type="Proteomes" id="UP000291562">
    <property type="component" value="Chromosome"/>
</dbReference>
<comment type="similarity">
    <text evidence="4">Belongs to the metallo-beta-lactamase superfamily. Class-B beta-lactamase family.</text>
</comment>
<comment type="cofactor">
    <cofactor evidence="2">
        <name>Zn(2+)</name>
        <dbReference type="ChEBI" id="CHEBI:29105"/>
    </cofactor>
</comment>
<dbReference type="PROSITE" id="PS51257">
    <property type="entry name" value="PROKAR_LIPOPROTEIN"/>
    <property type="match status" value="1"/>
</dbReference>
<keyword evidence="11" id="KW-0046">Antibiotic resistance</keyword>
<evidence type="ECO:0000313" key="15">
    <source>
        <dbReference type="Proteomes" id="UP000291562"/>
    </source>
</evidence>
<dbReference type="GO" id="GO:0046677">
    <property type="term" value="P:response to antibiotic"/>
    <property type="evidence" value="ECO:0007669"/>
    <property type="project" value="UniProtKB-KW"/>
</dbReference>
<keyword evidence="9" id="KW-0378">Hydrolase</keyword>
<dbReference type="InterPro" id="IPR001018">
    <property type="entry name" value="Beta-lactamase_class-B_CS"/>
</dbReference>
<dbReference type="SUPFAM" id="SSF56281">
    <property type="entry name" value="Metallo-hydrolase/oxidoreductase"/>
    <property type="match status" value="1"/>
</dbReference>
<dbReference type="PANTHER" id="PTHR42951">
    <property type="entry name" value="METALLO-BETA-LACTAMASE DOMAIN-CONTAINING"/>
    <property type="match status" value="1"/>
</dbReference>
<dbReference type="AlphaFoldDB" id="A0A411HFZ6"/>
<evidence type="ECO:0000256" key="4">
    <source>
        <dbReference type="ARBA" id="ARBA00005250"/>
    </source>
</evidence>
<dbReference type="SMART" id="SM00849">
    <property type="entry name" value="Lactamase_B"/>
    <property type="match status" value="1"/>
</dbReference>
<comment type="catalytic activity">
    <reaction evidence="1">
        <text>a beta-lactam + H2O = a substituted beta-amino acid</text>
        <dbReference type="Rhea" id="RHEA:20401"/>
        <dbReference type="ChEBI" id="CHEBI:15377"/>
        <dbReference type="ChEBI" id="CHEBI:35627"/>
        <dbReference type="ChEBI" id="CHEBI:140347"/>
        <dbReference type="EC" id="3.5.2.6"/>
    </reaction>
</comment>
<accession>A0A411HFZ6</accession>
<dbReference type="EMBL" id="CP035704">
    <property type="protein sequence ID" value="QBB69423.1"/>
    <property type="molecule type" value="Genomic_DNA"/>
</dbReference>
<evidence type="ECO:0000256" key="7">
    <source>
        <dbReference type="ARBA" id="ARBA00022729"/>
    </source>
</evidence>
<dbReference type="GO" id="GO:0042597">
    <property type="term" value="C:periplasmic space"/>
    <property type="evidence" value="ECO:0007669"/>
    <property type="project" value="UniProtKB-SubCell"/>
</dbReference>
<sequence>MRLHLYTFAIFALAGCSAHAAKTVAATQKSTCQPDADWNEPASPLHIYGNTWYVGTCGLSALLITSAHGHILIDGDTEKAPPLIEANIRKLGFRLADVRYILNSHAHSDHAGGLAQLQHDTGAVVIARGADADAIERGQGDRSDPQYLESKKFPPVSNVRRVVDGEIITLDTLALTAHATPGHTPGGTSWTWTSCEGERCLQLAYLDSVTPLSDDVYRYTDEVSHPGFVAAFRAGLATIAALPCDILLTPHPDASAMWSRLGAQPSSPLIDAEACRRYAARGNEKLDTRIAKEHASAP</sequence>
<evidence type="ECO:0000256" key="1">
    <source>
        <dbReference type="ARBA" id="ARBA00001526"/>
    </source>
</evidence>
<evidence type="ECO:0000256" key="10">
    <source>
        <dbReference type="ARBA" id="ARBA00022833"/>
    </source>
</evidence>
<dbReference type="RefSeq" id="WP_129831680.1">
    <property type="nucleotide sequence ID" value="NZ_CP035704.1"/>
</dbReference>
<dbReference type="GO" id="GO:0008270">
    <property type="term" value="F:zinc ion binding"/>
    <property type="evidence" value="ECO:0007669"/>
    <property type="project" value="InterPro"/>
</dbReference>
<dbReference type="GO" id="GO:0017001">
    <property type="term" value="P:antibiotic catabolic process"/>
    <property type="evidence" value="ECO:0007669"/>
    <property type="project" value="InterPro"/>
</dbReference>
<dbReference type="NCBIfam" id="NF033105">
    <property type="entry name" value="bla_subclass_B3"/>
    <property type="match status" value="1"/>
</dbReference>
<dbReference type="InterPro" id="IPR050855">
    <property type="entry name" value="NDM-1-like"/>
</dbReference>
<protein>
    <recommendedName>
        <fullName evidence="5">beta-lactamase</fullName>
        <ecNumber evidence="5">3.5.2.6</ecNumber>
    </recommendedName>
</protein>
<evidence type="ECO:0000256" key="8">
    <source>
        <dbReference type="ARBA" id="ARBA00022764"/>
    </source>
</evidence>
<dbReference type="PROSITE" id="PS00743">
    <property type="entry name" value="BETA_LACTAMASE_B_1"/>
    <property type="match status" value="1"/>
</dbReference>
<keyword evidence="7 12" id="KW-0732">Signal</keyword>
<dbReference type="GO" id="GO:0008800">
    <property type="term" value="F:beta-lactamase activity"/>
    <property type="evidence" value="ECO:0007669"/>
    <property type="project" value="UniProtKB-EC"/>
</dbReference>
<dbReference type="NCBIfam" id="NF012229">
    <property type="entry name" value="bla_class_B_core"/>
    <property type="match status" value="1"/>
</dbReference>
<evidence type="ECO:0000259" key="13">
    <source>
        <dbReference type="SMART" id="SM00849"/>
    </source>
</evidence>
<dbReference type="Gene3D" id="3.60.15.10">
    <property type="entry name" value="Ribonuclease Z/Hydroxyacylglutathione hydrolase-like"/>
    <property type="match status" value="1"/>
</dbReference>
<reference evidence="14 15" key="1">
    <citation type="submission" date="2019-01" db="EMBL/GenBank/DDBJ databases">
        <title>Pseudolysobacter antarctica gen. nov., sp. nov., isolated from Fildes Peninsula, Antarctica.</title>
        <authorList>
            <person name="Wei Z."/>
            <person name="Peng F."/>
        </authorList>
    </citation>
    <scope>NUCLEOTIDE SEQUENCE [LARGE SCALE GENOMIC DNA]</scope>
    <source>
        <strain evidence="14 15">AQ6-296</strain>
    </source>
</reference>
<keyword evidence="10" id="KW-0862">Zinc</keyword>
<name>A0A411HFZ6_9GAMM</name>
<keyword evidence="15" id="KW-1185">Reference proteome</keyword>
<feature type="domain" description="Metallo-beta-lactamase" evidence="13">
    <location>
        <begin position="58"/>
        <end position="251"/>
    </location>
</feature>
<evidence type="ECO:0000256" key="2">
    <source>
        <dbReference type="ARBA" id="ARBA00001947"/>
    </source>
</evidence>
<gene>
    <name evidence="14" type="primary">bla</name>
    <name evidence="14" type="ORF">ELE36_02985</name>
</gene>
<feature type="chain" id="PRO_5019452051" description="beta-lactamase" evidence="12">
    <location>
        <begin position="21"/>
        <end position="298"/>
    </location>
</feature>
<keyword evidence="6" id="KW-0479">Metal-binding</keyword>
<dbReference type="EC" id="3.5.2.6" evidence="5"/>
<evidence type="ECO:0000256" key="11">
    <source>
        <dbReference type="ARBA" id="ARBA00023251"/>
    </source>
</evidence>
<comment type="subcellular location">
    <subcellularLocation>
        <location evidence="3">Periplasm</location>
    </subcellularLocation>
</comment>
<evidence type="ECO:0000256" key="5">
    <source>
        <dbReference type="ARBA" id="ARBA00012865"/>
    </source>
</evidence>
<dbReference type="InterPro" id="IPR001279">
    <property type="entry name" value="Metallo-B-lactamas"/>
</dbReference>
<dbReference type="InterPro" id="IPR036866">
    <property type="entry name" value="RibonucZ/Hydroxyglut_hydro"/>
</dbReference>
<keyword evidence="8" id="KW-0574">Periplasm</keyword>
<dbReference type="KEGG" id="xbc:ELE36_02985"/>
<evidence type="ECO:0000256" key="9">
    <source>
        <dbReference type="ARBA" id="ARBA00022801"/>
    </source>
</evidence>
<dbReference type="Pfam" id="PF00753">
    <property type="entry name" value="Lactamase_B"/>
    <property type="match status" value="1"/>
</dbReference>
<evidence type="ECO:0000256" key="12">
    <source>
        <dbReference type="SAM" id="SignalP"/>
    </source>
</evidence>
<evidence type="ECO:0000313" key="14">
    <source>
        <dbReference type="EMBL" id="QBB69423.1"/>
    </source>
</evidence>
<dbReference type="OrthoDB" id="9773738at2"/>
<dbReference type="PANTHER" id="PTHR42951:SF17">
    <property type="entry name" value="METALLO-BETA-LACTAMASE DOMAIN-CONTAINING PROTEIN"/>
    <property type="match status" value="1"/>
</dbReference>
<feature type="signal peptide" evidence="12">
    <location>
        <begin position="1"/>
        <end position="20"/>
    </location>
</feature>
<evidence type="ECO:0000256" key="6">
    <source>
        <dbReference type="ARBA" id="ARBA00022723"/>
    </source>
</evidence>
<organism evidence="14 15">
    <name type="scientific">Pseudolysobacter antarcticus</name>
    <dbReference type="NCBI Taxonomy" id="2511995"/>
    <lineage>
        <taxon>Bacteria</taxon>
        <taxon>Pseudomonadati</taxon>
        <taxon>Pseudomonadota</taxon>
        <taxon>Gammaproteobacteria</taxon>
        <taxon>Lysobacterales</taxon>
        <taxon>Rhodanobacteraceae</taxon>
        <taxon>Pseudolysobacter</taxon>
    </lineage>
</organism>
<proteinExistence type="inferred from homology"/>
<evidence type="ECO:0000256" key="3">
    <source>
        <dbReference type="ARBA" id="ARBA00004418"/>
    </source>
</evidence>